<dbReference type="Proteomes" id="UP000318590">
    <property type="component" value="Unassembled WGS sequence"/>
</dbReference>
<name>A0A547Q318_9RHOB</name>
<evidence type="ECO:0000313" key="2">
    <source>
        <dbReference type="Proteomes" id="UP000318590"/>
    </source>
</evidence>
<keyword evidence="2" id="KW-1185">Reference proteome</keyword>
<gene>
    <name evidence="1" type="ORF">FEV53_09030</name>
</gene>
<organism evidence="1 2">
    <name type="scientific">Palleronia caenipelagi</name>
    <dbReference type="NCBI Taxonomy" id="2489174"/>
    <lineage>
        <taxon>Bacteria</taxon>
        <taxon>Pseudomonadati</taxon>
        <taxon>Pseudomonadota</taxon>
        <taxon>Alphaproteobacteria</taxon>
        <taxon>Rhodobacterales</taxon>
        <taxon>Roseobacteraceae</taxon>
        <taxon>Palleronia</taxon>
    </lineage>
</organism>
<reference evidence="1 2" key="1">
    <citation type="submission" date="2019-06" db="EMBL/GenBank/DDBJ databases">
        <title>Paenimaribius caenipelagi gen. nov., sp. nov., isolated from a tidal flat.</title>
        <authorList>
            <person name="Yoon J.-H."/>
        </authorList>
    </citation>
    <scope>NUCLEOTIDE SEQUENCE [LARGE SCALE GENOMIC DNA]</scope>
    <source>
        <strain evidence="1 2">JBTF-M29</strain>
    </source>
</reference>
<dbReference type="EMBL" id="VFSV01000012">
    <property type="protein sequence ID" value="TRD20760.1"/>
    <property type="molecule type" value="Genomic_DNA"/>
</dbReference>
<accession>A0A547Q318</accession>
<comment type="caution">
    <text evidence="1">The sequence shown here is derived from an EMBL/GenBank/DDBJ whole genome shotgun (WGS) entry which is preliminary data.</text>
</comment>
<dbReference type="AlphaFoldDB" id="A0A547Q318"/>
<protein>
    <submittedName>
        <fullName evidence="1">Uncharacterized protein</fullName>
    </submittedName>
</protein>
<proteinExistence type="predicted"/>
<evidence type="ECO:0000313" key="1">
    <source>
        <dbReference type="EMBL" id="TRD20760.1"/>
    </source>
</evidence>
<sequence length="201" mass="23156">MTDIEWTEELERTLKLRNSDYGGFSNLAKMRGTWKAWVELKVCRDWCDAGFERSVAEKIKLISPEHDPPDVMALIAGRSISIEVVQLVNSGHKSMAAEGEAHSRGDLFKKMQWSKERFHEEMGAVISKKVKKYSDDEKSFDVLLMFSVEPWLYSHQVEQWLPGLSVDVGSTFRIVSMIMMRETANREHMPFFTLHGDLRGL</sequence>